<dbReference type="RefSeq" id="WP_204890949.1">
    <property type="nucleotide sequence ID" value="NZ_JBHUFW010000004.1"/>
</dbReference>
<dbReference type="EMBL" id="JBHUFW010000004">
    <property type="protein sequence ID" value="MFD1861998.1"/>
    <property type="molecule type" value="Genomic_DNA"/>
</dbReference>
<dbReference type="Proteomes" id="UP001597273">
    <property type="component" value="Unassembled WGS sequence"/>
</dbReference>
<comment type="caution">
    <text evidence="1">The sequence shown here is derived from an EMBL/GenBank/DDBJ whole genome shotgun (WGS) entry which is preliminary data.</text>
</comment>
<evidence type="ECO:0000313" key="2">
    <source>
        <dbReference type="Proteomes" id="UP001597273"/>
    </source>
</evidence>
<proteinExistence type="predicted"/>
<evidence type="ECO:0000313" key="1">
    <source>
        <dbReference type="EMBL" id="MFD1861998.1"/>
    </source>
</evidence>
<accession>A0ABW4QEH6</accession>
<protein>
    <submittedName>
        <fullName evidence="1">Uncharacterized protein</fullName>
    </submittedName>
</protein>
<gene>
    <name evidence="1" type="ORF">ACFSDB_03610</name>
</gene>
<reference evidence="2" key="1">
    <citation type="journal article" date="2019" name="Int. J. Syst. Evol. Microbiol.">
        <title>The Global Catalogue of Microorganisms (GCM) 10K type strain sequencing project: providing services to taxonomists for standard genome sequencing and annotation.</title>
        <authorList>
            <consortium name="The Broad Institute Genomics Platform"/>
            <consortium name="The Broad Institute Genome Sequencing Center for Infectious Disease"/>
            <person name="Wu L."/>
            <person name="Ma J."/>
        </authorList>
    </citation>
    <scope>NUCLEOTIDE SEQUENCE [LARGE SCALE GENOMIC DNA]</scope>
    <source>
        <strain evidence="2">CGMCC 1.15475</strain>
    </source>
</reference>
<organism evidence="1 2">
    <name type="scientific">Planococcus chinensis</name>
    <dbReference type="NCBI Taxonomy" id="272917"/>
    <lineage>
        <taxon>Bacteria</taxon>
        <taxon>Bacillati</taxon>
        <taxon>Bacillota</taxon>
        <taxon>Bacilli</taxon>
        <taxon>Bacillales</taxon>
        <taxon>Caryophanaceae</taxon>
        <taxon>Planococcus</taxon>
    </lineage>
</organism>
<keyword evidence="2" id="KW-1185">Reference proteome</keyword>
<sequence length="97" mass="10789">MAFRNEESEPATDTVLKHIQLDPAYHIKKKVMETMLYSVYIITAIEKGAFSDKVLLVRHPPAAAPTSCVLPVELEESETMTESIQKITAALLDDPAF</sequence>
<name>A0ABW4QEH6_9BACL</name>